<evidence type="ECO:0000313" key="3">
    <source>
        <dbReference type="Proteomes" id="UP001156881"/>
    </source>
</evidence>
<accession>A0ABQ6D9B9</accession>
<gene>
    <name evidence="2" type="ORF">GCM10007884_45740</name>
</gene>
<feature type="signal peptide" evidence="1">
    <location>
        <begin position="1"/>
        <end position="28"/>
    </location>
</feature>
<sequence>MSNRTAMTPKLYLLACSVAVLTAVPAHGQSGNVGGFGWTKCTEFDAFVGVPQGRTAILGWAMGFMSGVNVVTTARDRSFRDLSGLNADLVIGSIRAFCDAHPDASVVSAVEALQITRPVRPFIQ</sequence>
<organism evidence="2 3">
    <name type="scientific">Methylobacterium brachythecii</name>
    <dbReference type="NCBI Taxonomy" id="1176177"/>
    <lineage>
        <taxon>Bacteria</taxon>
        <taxon>Pseudomonadati</taxon>
        <taxon>Pseudomonadota</taxon>
        <taxon>Alphaproteobacteria</taxon>
        <taxon>Hyphomicrobiales</taxon>
        <taxon>Methylobacteriaceae</taxon>
        <taxon>Methylobacterium</taxon>
    </lineage>
</organism>
<proteinExistence type="predicted"/>
<dbReference type="Proteomes" id="UP001156881">
    <property type="component" value="Unassembled WGS sequence"/>
</dbReference>
<keyword evidence="1" id="KW-0732">Signal</keyword>
<protein>
    <recommendedName>
        <fullName evidence="4">Rap1a immunity protein domain-containing protein</fullName>
    </recommendedName>
</protein>
<evidence type="ECO:0000256" key="1">
    <source>
        <dbReference type="SAM" id="SignalP"/>
    </source>
</evidence>
<name>A0ABQ6D9B9_9HYPH</name>
<dbReference type="EMBL" id="BSPG01000045">
    <property type="protein sequence ID" value="GLS46580.1"/>
    <property type="molecule type" value="Genomic_DNA"/>
</dbReference>
<keyword evidence="3" id="KW-1185">Reference proteome</keyword>
<feature type="chain" id="PRO_5045987530" description="Rap1a immunity protein domain-containing protein" evidence="1">
    <location>
        <begin position="29"/>
        <end position="124"/>
    </location>
</feature>
<reference evidence="3" key="1">
    <citation type="journal article" date="2019" name="Int. J. Syst. Evol. Microbiol.">
        <title>The Global Catalogue of Microorganisms (GCM) 10K type strain sequencing project: providing services to taxonomists for standard genome sequencing and annotation.</title>
        <authorList>
            <consortium name="The Broad Institute Genomics Platform"/>
            <consortium name="The Broad Institute Genome Sequencing Center for Infectious Disease"/>
            <person name="Wu L."/>
            <person name="Ma J."/>
        </authorList>
    </citation>
    <scope>NUCLEOTIDE SEQUENCE [LARGE SCALE GENOMIC DNA]</scope>
    <source>
        <strain evidence="3">NBRC 107710</strain>
    </source>
</reference>
<evidence type="ECO:0008006" key="4">
    <source>
        <dbReference type="Google" id="ProtNLM"/>
    </source>
</evidence>
<comment type="caution">
    <text evidence="2">The sequence shown here is derived from an EMBL/GenBank/DDBJ whole genome shotgun (WGS) entry which is preliminary data.</text>
</comment>
<evidence type="ECO:0000313" key="2">
    <source>
        <dbReference type="EMBL" id="GLS46580.1"/>
    </source>
</evidence>